<evidence type="ECO:0000256" key="8">
    <source>
        <dbReference type="RuleBase" id="RU366044"/>
    </source>
</evidence>
<dbReference type="InterPro" id="IPR036388">
    <property type="entry name" value="WH-like_DNA-bd_sf"/>
</dbReference>
<dbReference type="InParanoid" id="F6X618"/>
<keyword evidence="6 8" id="KW-0539">Nucleus</keyword>
<keyword evidence="4 8" id="KW-0238">DNA-binding</keyword>
<dbReference type="GO" id="GO:0005674">
    <property type="term" value="C:transcription factor TFIIF complex"/>
    <property type="evidence" value="ECO:0000318"/>
    <property type="project" value="GO_Central"/>
</dbReference>
<organism evidence="10 11">
    <name type="scientific">Ciona intestinalis</name>
    <name type="common">Transparent sea squirt</name>
    <name type="synonym">Ascidia intestinalis</name>
    <dbReference type="NCBI Taxonomy" id="7719"/>
    <lineage>
        <taxon>Eukaryota</taxon>
        <taxon>Metazoa</taxon>
        <taxon>Chordata</taxon>
        <taxon>Tunicata</taxon>
        <taxon>Ascidiacea</taxon>
        <taxon>Phlebobranchia</taxon>
        <taxon>Cionidae</taxon>
        <taxon>Ciona</taxon>
    </lineage>
</organism>
<protein>
    <recommendedName>
        <fullName evidence="8">Transcription initiation factor IIF subunit alpha</fullName>
    </recommendedName>
</protein>
<dbReference type="FunCoup" id="F6X618">
    <property type="interactions" value="430"/>
</dbReference>
<comment type="subcellular location">
    <subcellularLocation>
        <location evidence="1 8">Nucleus</location>
    </subcellularLocation>
</comment>
<feature type="compositionally biased region" description="Basic and acidic residues" evidence="9">
    <location>
        <begin position="308"/>
        <end position="317"/>
    </location>
</feature>
<evidence type="ECO:0000313" key="11">
    <source>
        <dbReference type="Proteomes" id="UP000008144"/>
    </source>
</evidence>
<dbReference type="GO" id="GO:0003677">
    <property type="term" value="F:DNA binding"/>
    <property type="evidence" value="ECO:0007669"/>
    <property type="project" value="UniProtKB-KW"/>
</dbReference>
<sequence>MAHVDEYMVRVPKHVPKKYNVMRFNASDKVDIRKWAEATLVRDMRGKKTYEEEEVYPEFGAGSEYGRKQREEARKLKYGMKRKKFVVENQPWNLSAVTPEDYTGKKEGGIGEGSMYFVFTQRPDFTFEAYPVEDWHNFNRKIQHRTLTDEEAEAAWDKRDKIVNHLNYMARKRLHINDEEAGVNEDETGGKGNIKILKKIKKEENDLVIHDDEDLDMYMSGSSSDSDGGSDSGKKKKKSKTVKKKKEDSENEQEEALEDSDDGEHEGTEVAYASDVSSDQDEEENDSRVAPHGVDELEESSSSDEEEAAKNEKENDKSAGTTKQPKGSDNSGSSEDSASDIDEEESLSKSALFMQRRKTPPKDKGSKGSKSNSRSSTPTAELTGAHSSKSDLQSVKRKLETGRQSPLASSMLGKRGASTSKQDGVSVKRQKTSQASSGKTTPSKDASPHGITEETVKKYLTHKPITTKDLLKKFKKKNVGLSSEQIVEKVAMILRKLNPQKIQTNGKMHLFLRET</sequence>
<dbReference type="GO" id="GO:0016251">
    <property type="term" value="F:RNA polymerase II general transcription initiation factor activity"/>
    <property type="evidence" value="ECO:0000318"/>
    <property type="project" value="GO_Central"/>
</dbReference>
<evidence type="ECO:0000256" key="1">
    <source>
        <dbReference type="ARBA" id="ARBA00004123"/>
    </source>
</evidence>
<feature type="compositionally biased region" description="Low complexity" evidence="9">
    <location>
        <begin position="220"/>
        <end position="229"/>
    </location>
</feature>
<dbReference type="GO" id="GO:0006367">
    <property type="term" value="P:transcription initiation at RNA polymerase II promoter"/>
    <property type="evidence" value="ECO:0000318"/>
    <property type="project" value="GO_Central"/>
</dbReference>
<evidence type="ECO:0000256" key="7">
    <source>
        <dbReference type="ARBA" id="ARBA00025232"/>
    </source>
</evidence>
<dbReference type="AlphaFoldDB" id="F6X618"/>
<dbReference type="GeneTree" id="ENSGT00440000038032"/>
<reference evidence="10" key="3">
    <citation type="submission" date="2025-09" db="UniProtKB">
        <authorList>
            <consortium name="Ensembl"/>
        </authorList>
    </citation>
    <scope>IDENTIFICATION</scope>
</reference>
<proteinExistence type="inferred from homology"/>
<dbReference type="STRING" id="7719.ENSCINP00000003619"/>
<name>F6X618_CIOIN</name>
<dbReference type="SUPFAM" id="SSF50916">
    <property type="entry name" value="Rap30/74 interaction domains"/>
    <property type="match status" value="1"/>
</dbReference>
<reference evidence="10" key="2">
    <citation type="submission" date="2025-08" db="UniProtKB">
        <authorList>
            <consortium name="Ensembl"/>
        </authorList>
    </citation>
    <scope>IDENTIFICATION</scope>
</reference>
<dbReference type="Gene3D" id="1.10.10.10">
    <property type="entry name" value="Winged helix-like DNA-binding domain superfamily/Winged helix DNA-binding domain"/>
    <property type="match status" value="1"/>
</dbReference>
<comment type="similarity">
    <text evidence="2 8">Belongs to the TFIIF alpha subunit family.</text>
</comment>
<dbReference type="PANTHER" id="PTHR13011:SF0">
    <property type="entry name" value="GENERAL TRANSCRIPTION FACTOR IIF SUBUNIT 1"/>
    <property type="match status" value="1"/>
</dbReference>
<dbReference type="HOGENOM" id="CLU_027572_2_0_1"/>
<feature type="compositionally biased region" description="Acidic residues" evidence="9">
    <location>
        <begin position="296"/>
        <end position="307"/>
    </location>
</feature>
<dbReference type="Pfam" id="PF05793">
    <property type="entry name" value="TFIIF_alpha"/>
    <property type="match status" value="1"/>
</dbReference>
<evidence type="ECO:0000313" key="10">
    <source>
        <dbReference type="Ensembl" id="ENSCINP00000003619.3"/>
    </source>
</evidence>
<feature type="compositionally biased region" description="Basic residues" evidence="9">
    <location>
        <begin position="234"/>
        <end position="244"/>
    </location>
</feature>
<keyword evidence="3 8" id="KW-0805">Transcription regulation</keyword>
<dbReference type="GO" id="GO:0032968">
    <property type="term" value="P:positive regulation of transcription elongation by RNA polymerase II"/>
    <property type="evidence" value="ECO:0007669"/>
    <property type="project" value="InterPro"/>
</dbReference>
<dbReference type="SUPFAM" id="SSF46785">
    <property type="entry name" value="Winged helix' DNA-binding domain"/>
    <property type="match status" value="1"/>
</dbReference>
<evidence type="ECO:0000256" key="9">
    <source>
        <dbReference type="SAM" id="MobiDB-lite"/>
    </source>
</evidence>
<feature type="compositionally biased region" description="Acidic residues" evidence="9">
    <location>
        <begin position="249"/>
        <end position="264"/>
    </location>
</feature>
<feature type="region of interest" description="Disordered" evidence="9">
    <location>
        <begin position="212"/>
        <end position="455"/>
    </location>
</feature>
<dbReference type="InterPro" id="IPR036390">
    <property type="entry name" value="WH_DNA-bd_sf"/>
</dbReference>
<evidence type="ECO:0000256" key="6">
    <source>
        <dbReference type="ARBA" id="ARBA00023242"/>
    </source>
</evidence>
<keyword evidence="11" id="KW-1185">Reference proteome</keyword>
<evidence type="ECO:0000256" key="5">
    <source>
        <dbReference type="ARBA" id="ARBA00023163"/>
    </source>
</evidence>
<evidence type="ECO:0000256" key="4">
    <source>
        <dbReference type="ARBA" id="ARBA00023125"/>
    </source>
</evidence>
<dbReference type="PANTHER" id="PTHR13011">
    <property type="entry name" value="TFIIF-ALPHA"/>
    <property type="match status" value="1"/>
</dbReference>
<dbReference type="InterPro" id="IPR008851">
    <property type="entry name" value="TFIIF-alpha"/>
</dbReference>
<comment type="function">
    <text evidence="7 8">TFIIF is a general transcription initiation factor that binds to RNA polymerase II and helps to recruit it to the initiation complex in collaboration with TFIIB. It promotes transcription elongation.</text>
</comment>
<dbReference type="GO" id="GO:0001096">
    <property type="term" value="F:TFIIF-class transcription factor complex binding"/>
    <property type="evidence" value="ECO:0000318"/>
    <property type="project" value="GO_Central"/>
</dbReference>
<dbReference type="InterPro" id="IPR011039">
    <property type="entry name" value="TFIIF_interaction"/>
</dbReference>
<feature type="compositionally biased region" description="Low complexity" evidence="9">
    <location>
        <begin position="368"/>
        <end position="379"/>
    </location>
</feature>
<feature type="compositionally biased region" description="Basic and acidic residues" evidence="9">
    <location>
        <begin position="286"/>
        <end position="295"/>
    </location>
</feature>
<keyword evidence="5 8" id="KW-0804">Transcription</keyword>
<reference evidence="11" key="1">
    <citation type="journal article" date="2002" name="Science">
        <title>The draft genome of Ciona intestinalis: insights into chordate and vertebrate origins.</title>
        <authorList>
            <person name="Dehal P."/>
            <person name="Satou Y."/>
            <person name="Campbell R.K."/>
            <person name="Chapman J."/>
            <person name="Degnan B."/>
            <person name="De Tomaso A."/>
            <person name="Davidson B."/>
            <person name="Di Gregorio A."/>
            <person name="Gelpke M."/>
            <person name="Goodstein D.M."/>
            <person name="Harafuji N."/>
            <person name="Hastings K.E."/>
            <person name="Ho I."/>
            <person name="Hotta K."/>
            <person name="Huang W."/>
            <person name="Kawashima T."/>
            <person name="Lemaire P."/>
            <person name="Martinez D."/>
            <person name="Meinertzhagen I.A."/>
            <person name="Necula S."/>
            <person name="Nonaka M."/>
            <person name="Putnam N."/>
            <person name="Rash S."/>
            <person name="Saiga H."/>
            <person name="Satake M."/>
            <person name="Terry A."/>
            <person name="Yamada L."/>
            <person name="Wang H.G."/>
            <person name="Awazu S."/>
            <person name="Azumi K."/>
            <person name="Boore J."/>
            <person name="Branno M."/>
            <person name="Chin-Bow S."/>
            <person name="DeSantis R."/>
            <person name="Doyle S."/>
            <person name="Francino P."/>
            <person name="Keys D.N."/>
            <person name="Haga S."/>
            <person name="Hayashi H."/>
            <person name="Hino K."/>
            <person name="Imai K.S."/>
            <person name="Inaba K."/>
            <person name="Kano S."/>
            <person name="Kobayashi K."/>
            <person name="Kobayashi M."/>
            <person name="Lee B.I."/>
            <person name="Makabe K.W."/>
            <person name="Manohar C."/>
            <person name="Matassi G."/>
            <person name="Medina M."/>
            <person name="Mochizuki Y."/>
            <person name="Mount S."/>
            <person name="Morishita T."/>
            <person name="Miura S."/>
            <person name="Nakayama A."/>
            <person name="Nishizaka S."/>
            <person name="Nomoto H."/>
            <person name="Ohta F."/>
            <person name="Oishi K."/>
            <person name="Rigoutsos I."/>
            <person name="Sano M."/>
            <person name="Sasaki A."/>
            <person name="Sasakura Y."/>
            <person name="Shoguchi E."/>
            <person name="Shin-i T."/>
            <person name="Spagnuolo A."/>
            <person name="Stainier D."/>
            <person name="Suzuki M.M."/>
            <person name="Tassy O."/>
            <person name="Takatori N."/>
            <person name="Tokuoka M."/>
            <person name="Yagi K."/>
            <person name="Yoshizaki F."/>
            <person name="Wada S."/>
            <person name="Zhang C."/>
            <person name="Hyatt P.D."/>
            <person name="Larimer F."/>
            <person name="Detter C."/>
            <person name="Doggett N."/>
            <person name="Glavina T."/>
            <person name="Hawkins T."/>
            <person name="Richardson P."/>
            <person name="Lucas S."/>
            <person name="Kohara Y."/>
            <person name="Levine M."/>
            <person name="Satoh N."/>
            <person name="Rokhsar D.S."/>
        </authorList>
    </citation>
    <scope>NUCLEOTIDE SEQUENCE [LARGE SCALE GENOMIC DNA]</scope>
</reference>
<accession>F6X618</accession>
<feature type="compositionally biased region" description="Polar residues" evidence="9">
    <location>
        <begin position="432"/>
        <end position="444"/>
    </location>
</feature>
<dbReference type="Ensembl" id="ENSCINT00000003619.3">
    <property type="protein sequence ID" value="ENSCINP00000003619.3"/>
    <property type="gene ID" value="ENSCING00000001776.3"/>
</dbReference>
<evidence type="ECO:0000256" key="2">
    <source>
        <dbReference type="ARBA" id="ARBA00005249"/>
    </source>
</evidence>
<dbReference type="Proteomes" id="UP000008144">
    <property type="component" value="Unassembled WGS sequence"/>
</dbReference>
<dbReference type="OMA" id="MERENNQ"/>
<evidence type="ECO:0000256" key="3">
    <source>
        <dbReference type="ARBA" id="ARBA00023015"/>
    </source>
</evidence>